<proteinExistence type="inferred from homology"/>
<evidence type="ECO:0000256" key="2">
    <source>
        <dbReference type="ARBA" id="ARBA00010271"/>
    </source>
</evidence>
<evidence type="ECO:0000256" key="4">
    <source>
        <dbReference type="ARBA" id="ARBA00022968"/>
    </source>
</evidence>
<evidence type="ECO:0000259" key="6">
    <source>
        <dbReference type="Pfam" id="PF03016"/>
    </source>
</evidence>
<keyword evidence="3" id="KW-0328">Glycosyltransferase</keyword>
<keyword evidence="4" id="KW-0812">Transmembrane</keyword>
<dbReference type="InterPro" id="IPR004263">
    <property type="entry name" value="Exostosin"/>
</dbReference>
<accession>A0AAV0ZN53</accession>
<dbReference type="EMBL" id="OX451737">
    <property type="protein sequence ID" value="CAI8598973.1"/>
    <property type="molecule type" value="Genomic_DNA"/>
</dbReference>
<comment type="subcellular location">
    <subcellularLocation>
        <location evidence="1">Golgi apparatus membrane</location>
        <topology evidence="1">Single-pass type II membrane protein</topology>
    </subcellularLocation>
</comment>
<dbReference type="AlphaFoldDB" id="A0AAV0ZN53"/>
<name>A0AAV0ZN53_VICFA</name>
<reference evidence="7 8" key="1">
    <citation type="submission" date="2023-01" db="EMBL/GenBank/DDBJ databases">
        <authorList>
            <person name="Kreplak J."/>
        </authorList>
    </citation>
    <scope>NUCLEOTIDE SEQUENCE [LARGE SCALE GENOMIC DNA]</scope>
</reference>
<evidence type="ECO:0000256" key="3">
    <source>
        <dbReference type="ARBA" id="ARBA00022676"/>
    </source>
</evidence>
<organism evidence="7 8">
    <name type="scientific">Vicia faba</name>
    <name type="common">Broad bean</name>
    <name type="synonym">Faba vulgaris</name>
    <dbReference type="NCBI Taxonomy" id="3906"/>
    <lineage>
        <taxon>Eukaryota</taxon>
        <taxon>Viridiplantae</taxon>
        <taxon>Streptophyta</taxon>
        <taxon>Embryophyta</taxon>
        <taxon>Tracheophyta</taxon>
        <taxon>Spermatophyta</taxon>
        <taxon>Magnoliopsida</taxon>
        <taxon>eudicotyledons</taxon>
        <taxon>Gunneridae</taxon>
        <taxon>Pentapetalae</taxon>
        <taxon>rosids</taxon>
        <taxon>fabids</taxon>
        <taxon>Fabales</taxon>
        <taxon>Fabaceae</taxon>
        <taxon>Papilionoideae</taxon>
        <taxon>50 kb inversion clade</taxon>
        <taxon>NPAAA clade</taxon>
        <taxon>Hologalegina</taxon>
        <taxon>IRL clade</taxon>
        <taxon>Fabeae</taxon>
        <taxon>Vicia</taxon>
    </lineage>
</organism>
<evidence type="ECO:0000313" key="8">
    <source>
        <dbReference type="Proteomes" id="UP001157006"/>
    </source>
</evidence>
<dbReference type="PANTHER" id="PTHR11062:SF300">
    <property type="entry name" value="EXOSTOSIN GT47 DOMAIN-CONTAINING PROTEIN"/>
    <property type="match status" value="1"/>
</dbReference>
<sequence>MISCHDWGPGHLHGNIRYLLLSTWKNKDENVQVYDEDSYHTKLRSSRFCLCPSGYEVASPRIVEAIFAECVPVLISDSYVPPFSDFLNWKSFSVHIDVKEIPNIKKILMGISKRQYLKMQRRVKQVQKHFVPNEPPKRFDIFHMTIHSISLGRLNIRIHDDDQ</sequence>
<evidence type="ECO:0000256" key="5">
    <source>
        <dbReference type="ARBA" id="ARBA00023034"/>
    </source>
</evidence>
<dbReference type="GO" id="GO:0016757">
    <property type="term" value="F:glycosyltransferase activity"/>
    <property type="evidence" value="ECO:0007669"/>
    <property type="project" value="UniProtKB-KW"/>
</dbReference>
<dbReference type="PANTHER" id="PTHR11062">
    <property type="entry name" value="EXOSTOSIN HEPARAN SULFATE GLYCOSYLTRANSFERASE -RELATED"/>
    <property type="match status" value="1"/>
</dbReference>
<keyword evidence="4" id="KW-0735">Signal-anchor</keyword>
<gene>
    <name evidence="7" type="ORF">VFH_II153560</name>
</gene>
<comment type="similarity">
    <text evidence="2">Belongs to the glycosyltransferase 47 family.</text>
</comment>
<keyword evidence="3" id="KW-0808">Transferase</keyword>
<dbReference type="Pfam" id="PF03016">
    <property type="entry name" value="Exostosin_GT47"/>
    <property type="match status" value="1"/>
</dbReference>
<evidence type="ECO:0000256" key="1">
    <source>
        <dbReference type="ARBA" id="ARBA00004323"/>
    </source>
</evidence>
<protein>
    <recommendedName>
        <fullName evidence="6">Exostosin GT47 domain-containing protein</fullName>
    </recommendedName>
</protein>
<feature type="domain" description="Exostosin GT47" evidence="6">
    <location>
        <begin position="13"/>
        <end position="109"/>
    </location>
</feature>
<dbReference type="InterPro" id="IPR040911">
    <property type="entry name" value="Exostosin_GT47"/>
</dbReference>
<evidence type="ECO:0000313" key="7">
    <source>
        <dbReference type="EMBL" id="CAI8598973.1"/>
    </source>
</evidence>
<dbReference type="GO" id="GO:0000139">
    <property type="term" value="C:Golgi membrane"/>
    <property type="evidence" value="ECO:0007669"/>
    <property type="project" value="UniProtKB-SubCell"/>
</dbReference>
<keyword evidence="8" id="KW-1185">Reference proteome</keyword>
<keyword evidence="5" id="KW-0333">Golgi apparatus</keyword>
<dbReference type="Proteomes" id="UP001157006">
    <property type="component" value="Chromosome 2"/>
</dbReference>